<dbReference type="Proteomes" id="UP000266889">
    <property type="component" value="Unassembled WGS sequence"/>
</dbReference>
<evidence type="ECO:0000313" key="2">
    <source>
        <dbReference type="Proteomes" id="UP000266889"/>
    </source>
</evidence>
<keyword evidence="2" id="KW-1185">Reference proteome</keyword>
<organism evidence="1 2">
    <name type="scientific">Micromonospora arida</name>
    <dbReference type="NCBI Taxonomy" id="2203715"/>
    <lineage>
        <taxon>Bacteria</taxon>
        <taxon>Bacillati</taxon>
        <taxon>Actinomycetota</taxon>
        <taxon>Actinomycetes</taxon>
        <taxon>Micromonosporales</taxon>
        <taxon>Micromonosporaceae</taxon>
        <taxon>Micromonospora</taxon>
    </lineage>
</organism>
<proteinExistence type="predicted"/>
<comment type="caution">
    <text evidence="1">The sequence shown here is derived from an EMBL/GenBank/DDBJ whole genome shotgun (WGS) entry which is preliminary data.</text>
</comment>
<dbReference type="EMBL" id="QGSY01000284">
    <property type="protein sequence ID" value="RQX03906.1"/>
    <property type="molecule type" value="Genomic_DNA"/>
</dbReference>
<reference evidence="1 2" key="1">
    <citation type="submission" date="2018-05" db="EMBL/GenBank/DDBJ databases">
        <title>Micromonospora from Atacama Desert.</title>
        <authorList>
            <person name="Carro L."/>
            <person name="Goodfellow M."/>
            <person name="Klenk H.-P."/>
        </authorList>
    </citation>
    <scope>NUCLEOTIDE SEQUENCE [LARGE SCALE GENOMIC DNA]</scope>
    <source>
        <strain evidence="1 2">LB32</strain>
    </source>
</reference>
<dbReference type="RefSeq" id="WP_124861076.1">
    <property type="nucleotide sequence ID" value="NZ_JBEXWX010000034.1"/>
</dbReference>
<evidence type="ECO:0000313" key="1">
    <source>
        <dbReference type="EMBL" id="RQX03906.1"/>
    </source>
</evidence>
<protein>
    <recommendedName>
        <fullName evidence="3">Thioredoxin domain-containing protein</fullName>
    </recommendedName>
</protein>
<evidence type="ECO:0008006" key="3">
    <source>
        <dbReference type="Google" id="ProtNLM"/>
    </source>
</evidence>
<dbReference type="AlphaFoldDB" id="A0A3N9WSU7"/>
<accession>A0A3N9WSU7</accession>
<dbReference type="OrthoDB" id="5194847at2"/>
<gene>
    <name evidence="1" type="ORF">DLJ58_29035</name>
</gene>
<name>A0A3N9WSU7_9ACTN</name>
<sequence>MDLVTAALVLTWVVLVLIALGLAGMMRQLRDVQAAVHGHPSGRSGARLAPPTVRPREGAQFALILLVDDNCSACAEVAPAFAASVRHLPAHIEPVMLGYDNSTRYAGMDARFVADSTAYHHLDPGWRPALVLISAEGAVLLAEPVGSADALRTVAEHVAGSRFAQAPSA</sequence>